<reference evidence="2" key="2">
    <citation type="journal article" date="2015" name="Fish Shellfish Immunol.">
        <title>Early steps in the European eel (Anguilla anguilla)-Vibrio vulnificus interaction in the gills: Role of the RtxA13 toxin.</title>
        <authorList>
            <person name="Callol A."/>
            <person name="Pajuelo D."/>
            <person name="Ebbesson L."/>
            <person name="Teles M."/>
            <person name="MacKenzie S."/>
            <person name="Amaro C."/>
        </authorList>
    </citation>
    <scope>NUCLEOTIDE SEQUENCE</scope>
</reference>
<name>A0A0E9XDR4_ANGAN</name>
<sequence>MSYILDNYLCIVLFLCYLCKELCVNLWECTCFYSLCCHWPGEIIANEIICLSGTFQGEKVK</sequence>
<proteinExistence type="predicted"/>
<reference evidence="2" key="1">
    <citation type="submission" date="2014-11" db="EMBL/GenBank/DDBJ databases">
        <authorList>
            <person name="Amaro Gonzalez C."/>
        </authorList>
    </citation>
    <scope>NUCLEOTIDE SEQUENCE</scope>
</reference>
<accession>A0A0E9XDR4</accession>
<dbReference type="EMBL" id="GBXM01007705">
    <property type="protein sequence ID" value="JAI00873.1"/>
    <property type="molecule type" value="Transcribed_RNA"/>
</dbReference>
<feature type="chain" id="PRO_5002434965" evidence="1">
    <location>
        <begin position="24"/>
        <end position="61"/>
    </location>
</feature>
<dbReference type="AlphaFoldDB" id="A0A0E9XDR4"/>
<protein>
    <submittedName>
        <fullName evidence="2">Uncharacterized protein</fullName>
    </submittedName>
</protein>
<keyword evidence="1" id="KW-0732">Signal</keyword>
<evidence type="ECO:0000313" key="2">
    <source>
        <dbReference type="EMBL" id="JAI00873.1"/>
    </source>
</evidence>
<evidence type="ECO:0000256" key="1">
    <source>
        <dbReference type="SAM" id="SignalP"/>
    </source>
</evidence>
<feature type="signal peptide" evidence="1">
    <location>
        <begin position="1"/>
        <end position="23"/>
    </location>
</feature>
<organism evidence="2">
    <name type="scientific">Anguilla anguilla</name>
    <name type="common">European freshwater eel</name>
    <name type="synonym">Muraena anguilla</name>
    <dbReference type="NCBI Taxonomy" id="7936"/>
    <lineage>
        <taxon>Eukaryota</taxon>
        <taxon>Metazoa</taxon>
        <taxon>Chordata</taxon>
        <taxon>Craniata</taxon>
        <taxon>Vertebrata</taxon>
        <taxon>Euteleostomi</taxon>
        <taxon>Actinopterygii</taxon>
        <taxon>Neopterygii</taxon>
        <taxon>Teleostei</taxon>
        <taxon>Anguilliformes</taxon>
        <taxon>Anguillidae</taxon>
        <taxon>Anguilla</taxon>
    </lineage>
</organism>